<reference evidence="3 4" key="1">
    <citation type="submission" date="2017-11" db="EMBL/GenBank/DDBJ databases">
        <title>Genomic Encyclopedia of Archaeal and Bacterial Type Strains, Phase II (KMG-II): From Individual Species to Whole Genera.</title>
        <authorList>
            <person name="Goeker M."/>
        </authorList>
    </citation>
    <scope>NUCLEOTIDE SEQUENCE [LARGE SCALE GENOMIC DNA]</scope>
    <source>
        <strain evidence="3 4">DSM 27268</strain>
    </source>
</reference>
<keyword evidence="1" id="KW-0472">Membrane</keyword>
<organism evidence="3 4">
    <name type="scientific">Thermoflavifilum aggregans</name>
    <dbReference type="NCBI Taxonomy" id="454188"/>
    <lineage>
        <taxon>Bacteria</taxon>
        <taxon>Pseudomonadati</taxon>
        <taxon>Bacteroidota</taxon>
        <taxon>Chitinophagia</taxon>
        <taxon>Chitinophagales</taxon>
        <taxon>Chitinophagaceae</taxon>
        <taxon>Thermoflavifilum</taxon>
    </lineage>
</organism>
<feature type="transmembrane region" description="Helical" evidence="1">
    <location>
        <begin position="142"/>
        <end position="160"/>
    </location>
</feature>
<keyword evidence="1" id="KW-0812">Transmembrane</keyword>
<dbReference type="Pfam" id="PF07853">
    <property type="entry name" value="DUF1648"/>
    <property type="match status" value="1"/>
</dbReference>
<keyword evidence="4" id="KW-1185">Reference proteome</keyword>
<gene>
    <name evidence="3" type="ORF">BXY57_0395</name>
</gene>
<feature type="transmembrane region" description="Helical" evidence="1">
    <location>
        <begin position="21"/>
        <end position="39"/>
    </location>
</feature>
<evidence type="ECO:0000313" key="4">
    <source>
        <dbReference type="Proteomes" id="UP000230000"/>
    </source>
</evidence>
<comment type="caution">
    <text evidence="3">The sequence shown here is derived from an EMBL/GenBank/DDBJ whole genome shotgun (WGS) entry which is preliminary data.</text>
</comment>
<accession>A0A2M9CSB5</accession>
<evidence type="ECO:0000313" key="3">
    <source>
        <dbReference type="EMBL" id="PJJ74832.1"/>
    </source>
</evidence>
<feature type="domain" description="DUF1648" evidence="2">
    <location>
        <begin position="25"/>
        <end position="71"/>
    </location>
</feature>
<dbReference type="Proteomes" id="UP000230000">
    <property type="component" value="Unassembled WGS sequence"/>
</dbReference>
<name>A0A2M9CSB5_9BACT</name>
<keyword evidence="1" id="KW-1133">Transmembrane helix</keyword>
<evidence type="ECO:0000256" key="1">
    <source>
        <dbReference type="SAM" id="Phobius"/>
    </source>
</evidence>
<dbReference type="EMBL" id="PGFG01000001">
    <property type="protein sequence ID" value="PJJ74832.1"/>
    <property type="molecule type" value="Genomic_DNA"/>
</dbReference>
<proteinExistence type="predicted"/>
<feature type="transmembrane region" description="Helical" evidence="1">
    <location>
        <begin position="105"/>
        <end position="122"/>
    </location>
</feature>
<protein>
    <submittedName>
        <fullName evidence="3">Uncharacterized protein DUF1648</fullName>
    </submittedName>
</protein>
<dbReference type="InterPro" id="IPR012867">
    <property type="entry name" value="DUF1648"/>
</dbReference>
<feature type="transmembrane region" description="Helical" evidence="1">
    <location>
        <begin position="62"/>
        <end position="84"/>
    </location>
</feature>
<sequence>MMHRRPVIQLKLRATDRMLEIAGWILLIIIWLLVIGHYHRLPAKIPVHFDVTGQADRMGKKWMIWMIPSVTTILFIGLTLLNSYPHLFNYPTRITDENAYTQYTLATRLIRYLKTILVLIFGLMENQLIKSAEGKAEGLGQWFMPVALLLIFIPLVYYLVKSVKSR</sequence>
<evidence type="ECO:0000259" key="2">
    <source>
        <dbReference type="Pfam" id="PF07853"/>
    </source>
</evidence>
<dbReference type="AlphaFoldDB" id="A0A2M9CSB5"/>